<dbReference type="GO" id="GO:0005829">
    <property type="term" value="C:cytosol"/>
    <property type="evidence" value="ECO:0007669"/>
    <property type="project" value="TreeGrafter"/>
</dbReference>
<dbReference type="SUPFAM" id="SSF51735">
    <property type="entry name" value="NAD(P)-binding Rossmann-fold domains"/>
    <property type="match status" value="1"/>
</dbReference>
<dbReference type="EMBL" id="CP060438">
    <property type="protein sequence ID" value="QPM92430.1"/>
    <property type="molecule type" value="Genomic_DNA"/>
</dbReference>
<dbReference type="EC" id="1.1.1.215" evidence="7"/>
<dbReference type="GO" id="GO:0008873">
    <property type="term" value="F:gluconate 2-dehydrogenase activity"/>
    <property type="evidence" value="ECO:0007669"/>
    <property type="project" value="UniProtKB-EC"/>
</dbReference>
<keyword evidence="2 4" id="KW-0560">Oxidoreductase</keyword>
<dbReference type="CDD" id="cd12156">
    <property type="entry name" value="HPPR"/>
    <property type="match status" value="1"/>
</dbReference>
<dbReference type="InterPro" id="IPR006139">
    <property type="entry name" value="D-isomer_2_OHA_DH_cat_dom"/>
</dbReference>
<keyword evidence="8" id="KW-1185">Reference proteome</keyword>
<evidence type="ECO:0000256" key="1">
    <source>
        <dbReference type="ARBA" id="ARBA00022857"/>
    </source>
</evidence>
<evidence type="ECO:0000313" key="7">
    <source>
        <dbReference type="EMBL" id="QPM92430.1"/>
    </source>
</evidence>
<feature type="domain" description="D-isomer specific 2-hydroxyacid dehydrogenase NAD-binding" evidence="6">
    <location>
        <begin position="111"/>
        <end position="283"/>
    </location>
</feature>
<keyword evidence="3" id="KW-0520">NAD</keyword>
<dbReference type="Pfam" id="PF02826">
    <property type="entry name" value="2-Hacid_dh_C"/>
    <property type="match status" value="1"/>
</dbReference>
<dbReference type="Gene3D" id="3.40.50.720">
    <property type="entry name" value="NAD(P)-binding Rossmann-like Domain"/>
    <property type="match status" value="2"/>
</dbReference>
<evidence type="ECO:0000259" key="6">
    <source>
        <dbReference type="Pfam" id="PF02826"/>
    </source>
</evidence>
<dbReference type="RefSeq" id="WP_119840897.1">
    <property type="nucleotide sequence ID" value="NZ_CP060438.1"/>
</dbReference>
<proteinExistence type="inferred from homology"/>
<dbReference type="GO" id="GO:0030267">
    <property type="term" value="F:glyoxylate reductase (NADPH) activity"/>
    <property type="evidence" value="ECO:0007669"/>
    <property type="project" value="TreeGrafter"/>
</dbReference>
<name>A0A418SBQ9_9RHOB</name>
<dbReference type="InterPro" id="IPR050223">
    <property type="entry name" value="D-isomer_2-hydroxyacid_DH"/>
</dbReference>
<organism evidence="7 8">
    <name type="scientific">Pseudooceanicola algae</name>
    <dbReference type="NCBI Taxonomy" id="1537215"/>
    <lineage>
        <taxon>Bacteria</taxon>
        <taxon>Pseudomonadati</taxon>
        <taxon>Pseudomonadota</taxon>
        <taxon>Alphaproteobacteria</taxon>
        <taxon>Rhodobacterales</taxon>
        <taxon>Paracoccaceae</taxon>
        <taxon>Pseudooceanicola</taxon>
    </lineage>
</organism>
<evidence type="ECO:0000313" key="8">
    <source>
        <dbReference type="Proteomes" id="UP000283786"/>
    </source>
</evidence>
<comment type="similarity">
    <text evidence="4">Belongs to the D-isomer specific 2-hydroxyacid dehydrogenase family.</text>
</comment>
<feature type="domain" description="D-isomer specific 2-hydroxyacid dehydrogenase catalytic" evidence="5">
    <location>
        <begin position="9"/>
        <end position="314"/>
    </location>
</feature>
<protein>
    <submittedName>
        <fullName evidence="7">2-ketogluconate reductase</fullName>
        <ecNumber evidence="7">1.1.1.215</ecNumber>
    </submittedName>
</protein>
<keyword evidence="7" id="KW-0614">Plasmid</keyword>
<dbReference type="Proteomes" id="UP000283786">
    <property type="component" value="Plasmid p111"/>
</dbReference>
<evidence type="ECO:0000256" key="3">
    <source>
        <dbReference type="ARBA" id="ARBA00023027"/>
    </source>
</evidence>
<dbReference type="OrthoDB" id="9793626at2"/>
<sequence length="315" mass="33040">MSAQRPGLLVISALRPDQMAALERDYDLVRMDQADDPRALVTEVGGRIVAAVTTGSKGLAPDLLPLLPALRILAVCSVGVDGVDLDAFRARGIVVTNTPDVLNDDVADLAMGLILATHRQIVPADAWVRSGNWATQGALPLTTGLAGRRLGLLGMGGVGSEIAARATAFRMPVGYCTRHEKPSDHTYFTDVTALATWADVLVLCLPGGPATRHMVDAPVLRALGPKGVLINVARGSVVDQEALCDALSEGQIAAAGLDVFETEPCTDDRLLGFDQVVLHPHHGSGTVATRDAMSQLVVDNITAVLANEKALTPVD</sequence>
<dbReference type="InterPro" id="IPR036291">
    <property type="entry name" value="NAD(P)-bd_dom_sf"/>
</dbReference>
<dbReference type="AlphaFoldDB" id="A0A418SBQ9"/>
<dbReference type="GO" id="GO:0051287">
    <property type="term" value="F:NAD binding"/>
    <property type="evidence" value="ECO:0007669"/>
    <property type="project" value="InterPro"/>
</dbReference>
<dbReference type="FunFam" id="3.40.50.720:FF:000213">
    <property type="entry name" value="Putative 2-hydroxyacid dehydrogenase"/>
    <property type="match status" value="1"/>
</dbReference>
<reference evidence="7 8" key="1">
    <citation type="submission" date="2020-08" db="EMBL/GenBank/DDBJ databases">
        <title>Genome sequence of Rhodobacteraceae bacterium Lw-13e.</title>
        <authorList>
            <person name="Poehlein A."/>
            <person name="Wolter L."/>
            <person name="Daniel R."/>
            <person name="Brinkhoff T."/>
        </authorList>
    </citation>
    <scope>NUCLEOTIDE SEQUENCE [LARGE SCALE GENOMIC DNA]</scope>
    <source>
        <strain evidence="7 8">Lw-13e</strain>
        <plasmid evidence="7 8">p111</plasmid>
    </source>
</reference>
<dbReference type="PANTHER" id="PTHR10996:SF178">
    <property type="entry name" value="2-HYDROXYACID DEHYDROGENASE YGL185C-RELATED"/>
    <property type="match status" value="1"/>
</dbReference>
<dbReference type="InterPro" id="IPR006140">
    <property type="entry name" value="D-isomer_DH_NAD-bd"/>
</dbReference>
<evidence type="ECO:0000259" key="5">
    <source>
        <dbReference type="Pfam" id="PF00389"/>
    </source>
</evidence>
<dbReference type="PANTHER" id="PTHR10996">
    <property type="entry name" value="2-HYDROXYACID DEHYDROGENASE-RELATED"/>
    <property type="match status" value="1"/>
</dbReference>
<geneLocation type="plasmid" evidence="7 8">
    <name>p111</name>
</geneLocation>
<dbReference type="SUPFAM" id="SSF52283">
    <property type="entry name" value="Formate/glycerate dehydrogenase catalytic domain-like"/>
    <property type="match status" value="1"/>
</dbReference>
<evidence type="ECO:0000256" key="2">
    <source>
        <dbReference type="ARBA" id="ARBA00023002"/>
    </source>
</evidence>
<dbReference type="GO" id="GO:0016618">
    <property type="term" value="F:hydroxypyruvate reductase [NAD(P)H] activity"/>
    <property type="evidence" value="ECO:0007669"/>
    <property type="project" value="TreeGrafter"/>
</dbReference>
<evidence type="ECO:0000256" key="4">
    <source>
        <dbReference type="RuleBase" id="RU003719"/>
    </source>
</evidence>
<dbReference type="Pfam" id="PF00389">
    <property type="entry name" value="2-Hacid_dh"/>
    <property type="match status" value="1"/>
</dbReference>
<accession>A0A418SBQ9</accession>
<dbReference type="KEGG" id="palw:PSAL_036940"/>
<keyword evidence="1" id="KW-0521">NADP</keyword>
<gene>
    <name evidence="7" type="ORF">PSAL_036940</name>
</gene>